<name>A0A1E1W930_PECGO</name>
<dbReference type="AlphaFoldDB" id="A0A1E1W930"/>
<organism evidence="3">
    <name type="scientific">Pectinophora gossypiella</name>
    <name type="common">Cotton pink bollworm</name>
    <name type="synonym">Depressaria gossypiella</name>
    <dbReference type="NCBI Taxonomy" id="13191"/>
    <lineage>
        <taxon>Eukaryota</taxon>
        <taxon>Metazoa</taxon>
        <taxon>Ecdysozoa</taxon>
        <taxon>Arthropoda</taxon>
        <taxon>Hexapoda</taxon>
        <taxon>Insecta</taxon>
        <taxon>Pterygota</taxon>
        <taxon>Neoptera</taxon>
        <taxon>Endopterygota</taxon>
        <taxon>Lepidoptera</taxon>
        <taxon>Glossata</taxon>
        <taxon>Ditrysia</taxon>
        <taxon>Gelechioidea</taxon>
        <taxon>Gelechiidae</taxon>
        <taxon>Apatetrinae</taxon>
        <taxon>Pectinophora</taxon>
    </lineage>
</organism>
<sequence>MENKLNLNVFDPDMSICASEEDKSSPDYVTQRPHRADSGEAGLGNDQLRDFREEMRKLMSYFTNAQKEEMADVRAALKEIQQTNLNIENAVTLLTSQNEEFKKQISSLERQVNEDRQYIIY</sequence>
<feature type="coiled-coil region" evidence="1">
    <location>
        <begin position="63"/>
        <end position="118"/>
    </location>
</feature>
<gene>
    <name evidence="3" type="ORF">g.4079</name>
</gene>
<feature type="non-terminal residue" evidence="3">
    <location>
        <position position="121"/>
    </location>
</feature>
<feature type="region of interest" description="Disordered" evidence="2">
    <location>
        <begin position="17"/>
        <end position="46"/>
    </location>
</feature>
<accession>A0A1E1W930</accession>
<reference evidence="3" key="1">
    <citation type="submission" date="2015-09" db="EMBL/GenBank/DDBJ databases">
        <title>De novo assembly of Pectinophora gossypiella (Pink Bollworm) gut transcriptome.</title>
        <authorList>
            <person name="Tassone E.E."/>
        </authorList>
    </citation>
    <scope>NUCLEOTIDE SEQUENCE</scope>
</reference>
<protein>
    <submittedName>
        <fullName evidence="3">Uncharacterized protein</fullName>
    </submittedName>
</protein>
<dbReference type="EMBL" id="GDQN01007589">
    <property type="protein sequence ID" value="JAT83465.1"/>
    <property type="molecule type" value="Transcribed_RNA"/>
</dbReference>
<evidence type="ECO:0000256" key="1">
    <source>
        <dbReference type="SAM" id="Coils"/>
    </source>
</evidence>
<evidence type="ECO:0000313" key="3">
    <source>
        <dbReference type="EMBL" id="JAT83465.1"/>
    </source>
</evidence>
<proteinExistence type="predicted"/>
<keyword evidence="1" id="KW-0175">Coiled coil</keyword>
<evidence type="ECO:0000256" key="2">
    <source>
        <dbReference type="SAM" id="MobiDB-lite"/>
    </source>
</evidence>